<dbReference type="HOGENOM" id="CLU_008828_2_0_1"/>
<keyword evidence="4" id="KW-0812">Transmembrane</keyword>
<sequence>MADGSVPRETIDVATAESSSASKRRKVEEGDHPRKRLRYVAEACNQCKRQKVRCNGRKPCNHCEKLRPRECYYQGRQHECNCPEYVGNKGNATPADRHGEIANAPDGGSLSNLPHAALLSQFLKNLEVHSGKLDFLLERINALDTHKSTGRPDSPHLSSASSINHLGAVQLARNEEPLIPATRLHPEPVPLPPFQGPASSTFLISLAHLWLDHGVKRMSCPETDDDVAGYKILSVLDNGEDEMNEDHHDEGTAVNHTGHAGLSCDSSATSGGRDKPPFDPLLELNLDEVTTAIRQYDEMFGARYPFLETKVLIQQAKELYLLIEALSSKEDVSTAAFAISMDMTSILILRVLLALVLVCEGTSTRALGCRLFKSSQKSAQKMMWRGVANTKELALLILVALYYFYTNRLQMAARLGSTMVRLAIEKGLHRRCTLLRSNNNSLNIVKAVNLFWTVYALDKQWSFAVGLPKSMHDAYIDPDLPEPENAGFLRLMIRYARIGEQAWESLTRSMSGRQGSTRTTQEFRSTLESLQFHQYQLDQWQRSIPAELQLNHDDTSDTSKTSSTLLLTVLHLRANQLRAVMIRPFIYVGTGSAAQVGKSAEAVEIAIDTIRTVADLHAHSDIYRRQQALFNYFLVSALGVLYALITRDAEREASSSINDRLSPAAFADAQSGLLCGLDILQSLGTSAAYPQRLWNKLFPLVSKFKAFQNRSDYATEPVEKLFESSCQIPGAITYDTVPLGHLQGILLDPVIPAAIPSAIIDMPQITTELSPSSESNIANMFKPGDPYITDDILFDRYFGGQVINCFNDSTFVPPF</sequence>
<dbReference type="GO" id="GO:0000981">
    <property type="term" value="F:DNA-binding transcription factor activity, RNA polymerase II-specific"/>
    <property type="evidence" value="ECO:0007669"/>
    <property type="project" value="InterPro"/>
</dbReference>
<dbReference type="InterPro" id="IPR036864">
    <property type="entry name" value="Zn2-C6_fun-type_DNA-bd_sf"/>
</dbReference>
<dbReference type="InParanoid" id="A0A0C3HVK3"/>
<dbReference type="STRING" id="913774.A0A0C3HVK3"/>
<dbReference type="Gene3D" id="4.10.240.10">
    <property type="entry name" value="Zn(2)-C6 fungal-type DNA-binding domain"/>
    <property type="match status" value="1"/>
</dbReference>
<dbReference type="GO" id="GO:0003677">
    <property type="term" value="F:DNA binding"/>
    <property type="evidence" value="ECO:0007669"/>
    <property type="project" value="InterPro"/>
</dbReference>
<feature type="transmembrane region" description="Helical" evidence="4">
    <location>
        <begin position="388"/>
        <end position="405"/>
    </location>
</feature>
<feature type="transmembrane region" description="Helical" evidence="4">
    <location>
        <begin position="347"/>
        <end position="367"/>
    </location>
</feature>
<accession>A0A0C3HVK3</accession>
<dbReference type="Proteomes" id="UP000054321">
    <property type="component" value="Unassembled WGS sequence"/>
</dbReference>
<dbReference type="InterPro" id="IPR001138">
    <property type="entry name" value="Zn2Cys6_DnaBD"/>
</dbReference>
<gene>
    <name evidence="6" type="ORF">OIDMADRAFT_174090</name>
</gene>
<keyword evidence="4" id="KW-0472">Membrane</keyword>
<feature type="region of interest" description="Disordered" evidence="3">
    <location>
        <begin position="241"/>
        <end position="273"/>
    </location>
</feature>
<feature type="region of interest" description="Disordered" evidence="3">
    <location>
        <begin position="1"/>
        <end position="32"/>
    </location>
</feature>
<dbReference type="OrthoDB" id="3971593at2759"/>
<keyword evidence="1" id="KW-0479">Metal-binding</keyword>
<evidence type="ECO:0000256" key="1">
    <source>
        <dbReference type="ARBA" id="ARBA00022723"/>
    </source>
</evidence>
<name>A0A0C3HVK3_OIDMZ</name>
<reference evidence="7" key="2">
    <citation type="submission" date="2015-01" db="EMBL/GenBank/DDBJ databases">
        <title>Evolutionary Origins and Diversification of the Mycorrhizal Mutualists.</title>
        <authorList>
            <consortium name="DOE Joint Genome Institute"/>
            <consortium name="Mycorrhizal Genomics Consortium"/>
            <person name="Kohler A."/>
            <person name="Kuo A."/>
            <person name="Nagy L.G."/>
            <person name="Floudas D."/>
            <person name="Copeland A."/>
            <person name="Barry K.W."/>
            <person name="Cichocki N."/>
            <person name="Veneault-Fourrey C."/>
            <person name="LaButti K."/>
            <person name="Lindquist E.A."/>
            <person name="Lipzen A."/>
            <person name="Lundell T."/>
            <person name="Morin E."/>
            <person name="Murat C."/>
            <person name="Riley R."/>
            <person name="Ohm R."/>
            <person name="Sun H."/>
            <person name="Tunlid A."/>
            <person name="Henrissat B."/>
            <person name="Grigoriev I.V."/>
            <person name="Hibbett D.S."/>
            <person name="Martin F."/>
        </authorList>
    </citation>
    <scope>NUCLEOTIDE SEQUENCE [LARGE SCALE GENOMIC DNA]</scope>
    <source>
        <strain evidence="7">Zn</strain>
    </source>
</reference>
<keyword evidence="4" id="KW-1133">Transmembrane helix</keyword>
<feature type="transmembrane region" description="Helical" evidence="4">
    <location>
        <begin position="629"/>
        <end position="645"/>
    </location>
</feature>
<dbReference type="PROSITE" id="PS50048">
    <property type="entry name" value="ZN2_CY6_FUNGAL_2"/>
    <property type="match status" value="1"/>
</dbReference>
<evidence type="ECO:0000259" key="5">
    <source>
        <dbReference type="PROSITE" id="PS50048"/>
    </source>
</evidence>
<dbReference type="SMART" id="SM00906">
    <property type="entry name" value="Fungal_trans"/>
    <property type="match status" value="1"/>
</dbReference>
<proteinExistence type="predicted"/>
<dbReference type="GO" id="GO:0008270">
    <property type="term" value="F:zinc ion binding"/>
    <property type="evidence" value="ECO:0007669"/>
    <property type="project" value="InterPro"/>
</dbReference>
<dbReference type="PROSITE" id="PS00463">
    <property type="entry name" value="ZN2_CY6_FUNGAL_1"/>
    <property type="match status" value="1"/>
</dbReference>
<dbReference type="PANTHER" id="PTHR46910:SF13">
    <property type="entry name" value="SPECIFIC TRANSCRIPTION FACTOR, PUTATIVE (AFU_ORTHOLOGUE AFUA_4G06190)-RELATED"/>
    <property type="match status" value="1"/>
</dbReference>
<dbReference type="InterPro" id="IPR050987">
    <property type="entry name" value="AtrR-like"/>
</dbReference>
<evidence type="ECO:0000313" key="6">
    <source>
        <dbReference type="EMBL" id="KIN07035.1"/>
    </source>
</evidence>
<keyword evidence="7" id="KW-1185">Reference proteome</keyword>
<dbReference type="CDD" id="cd12148">
    <property type="entry name" value="fungal_TF_MHR"/>
    <property type="match status" value="1"/>
</dbReference>
<dbReference type="SUPFAM" id="SSF57701">
    <property type="entry name" value="Zn2/Cys6 DNA-binding domain"/>
    <property type="match status" value="1"/>
</dbReference>
<dbReference type="AlphaFoldDB" id="A0A0C3HVK3"/>
<dbReference type="PANTHER" id="PTHR46910">
    <property type="entry name" value="TRANSCRIPTION FACTOR PDR1"/>
    <property type="match status" value="1"/>
</dbReference>
<evidence type="ECO:0000313" key="7">
    <source>
        <dbReference type="Proteomes" id="UP000054321"/>
    </source>
</evidence>
<dbReference type="CDD" id="cd00067">
    <property type="entry name" value="GAL4"/>
    <property type="match status" value="1"/>
</dbReference>
<protein>
    <recommendedName>
        <fullName evidence="5">Zn(2)-C6 fungal-type domain-containing protein</fullName>
    </recommendedName>
</protein>
<dbReference type="GO" id="GO:0006351">
    <property type="term" value="P:DNA-templated transcription"/>
    <property type="evidence" value="ECO:0007669"/>
    <property type="project" value="InterPro"/>
</dbReference>
<dbReference type="Pfam" id="PF04082">
    <property type="entry name" value="Fungal_trans"/>
    <property type="match status" value="1"/>
</dbReference>
<evidence type="ECO:0000256" key="4">
    <source>
        <dbReference type="SAM" id="Phobius"/>
    </source>
</evidence>
<keyword evidence="2" id="KW-0539">Nucleus</keyword>
<feature type="domain" description="Zn(2)-C6 fungal-type" evidence="5">
    <location>
        <begin position="43"/>
        <end position="73"/>
    </location>
</feature>
<organism evidence="6 7">
    <name type="scientific">Oidiodendron maius (strain Zn)</name>
    <dbReference type="NCBI Taxonomy" id="913774"/>
    <lineage>
        <taxon>Eukaryota</taxon>
        <taxon>Fungi</taxon>
        <taxon>Dikarya</taxon>
        <taxon>Ascomycota</taxon>
        <taxon>Pezizomycotina</taxon>
        <taxon>Leotiomycetes</taxon>
        <taxon>Leotiomycetes incertae sedis</taxon>
        <taxon>Myxotrichaceae</taxon>
        <taxon>Oidiodendron</taxon>
    </lineage>
</organism>
<dbReference type="InterPro" id="IPR007219">
    <property type="entry name" value="XnlR_reg_dom"/>
</dbReference>
<dbReference type="EMBL" id="KN832870">
    <property type="protein sequence ID" value="KIN07035.1"/>
    <property type="molecule type" value="Genomic_DNA"/>
</dbReference>
<evidence type="ECO:0000256" key="3">
    <source>
        <dbReference type="SAM" id="MobiDB-lite"/>
    </source>
</evidence>
<dbReference type="Pfam" id="PF00172">
    <property type="entry name" value="Zn_clus"/>
    <property type="match status" value="1"/>
</dbReference>
<reference evidence="6 7" key="1">
    <citation type="submission" date="2014-04" db="EMBL/GenBank/DDBJ databases">
        <authorList>
            <consortium name="DOE Joint Genome Institute"/>
            <person name="Kuo A."/>
            <person name="Martino E."/>
            <person name="Perotto S."/>
            <person name="Kohler A."/>
            <person name="Nagy L.G."/>
            <person name="Floudas D."/>
            <person name="Copeland A."/>
            <person name="Barry K.W."/>
            <person name="Cichocki N."/>
            <person name="Veneault-Fourrey C."/>
            <person name="LaButti K."/>
            <person name="Lindquist E.A."/>
            <person name="Lipzen A."/>
            <person name="Lundell T."/>
            <person name="Morin E."/>
            <person name="Murat C."/>
            <person name="Sun H."/>
            <person name="Tunlid A."/>
            <person name="Henrissat B."/>
            <person name="Grigoriev I.V."/>
            <person name="Hibbett D.S."/>
            <person name="Martin F."/>
            <person name="Nordberg H.P."/>
            <person name="Cantor M.N."/>
            <person name="Hua S.X."/>
        </authorList>
    </citation>
    <scope>NUCLEOTIDE SEQUENCE [LARGE SCALE GENOMIC DNA]</scope>
    <source>
        <strain evidence="6 7">Zn</strain>
    </source>
</reference>
<evidence type="ECO:0000256" key="2">
    <source>
        <dbReference type="ARBA" id="ARBA00023242"/>
    </source>
</evidence>